<evidence type="ECO:0000256" key="12">
    <source>
        <dbReference type="ARBA" id="ARBA00023328"/>
    </source>
</evidence>
<evidence type="ECO:0000256" key="5">
    <source>
        <dbReference type="ARBA" id="ARBA00022490"/>
    </source>
</evidence>
<feature type="domain" description="Ska2 N-terminal" evidence="15">
    <location>
        <begin position="133"/>
        <end position="190"/>
    </location>
</feature>
<evidence type="ECO:0000313" key="17">
    <source>
        <dbReference type="Proteomes" id="UP001142489"/>
    </source>
</evidence>
<dbReference type="OrthoDB" id="193920at2759"/>
<evidence type="ECO:0000313" key="16">
    <source>
        <dbReference type="EMBL" id="KAJ7308839.1"/>
    </source>
</evidence>
<feature type="region of interest" description="Disordered" evidence="14">
    <location>
        <begin position="103"/>
        <end position="122"/>
    </location>
</feature>
<gene>
    <name evidence="16" type="ORF">JRQ81_008109</name>
</gene>
<dbReference type="GO" id="GO:0000940">
    <property type="term" value="C:outer kinetochore"/>
    <property type="evidence" value="ECO:0007669"/>
    <property type="project" value="InterPro"/>
</dbReference>
<dbReference type="GO" id="GO:0008017">
    <property type="term" value="F:microtubule binding"/>
    <property type="evidence" value="ECO:0007669"/>
    <property type="project" value="InterPro"/>
</dbReference>
<dbReference type="Pfam" id="PF16740">
    <property type="entry name" value="SKA2"/>
    <property type="match status" value="1"/>
</dbReference>
<dbReference type="Proteomes" id="UP001142489">
    <property type="component" value="Unassembled WGS sequence"/>
</dbReference>
<keyword evidence="11" id="KW-0131">Cell cycle</keyword>
<dbReference type="GO" id="GO:0005876">
    <property type="term" value="C:spindle microtubule"/>
    <property type="evidence" value="ECO:0007669"/>
    <property type="project" value="InterPro"/>
</dbReference>
<evidence type="ECO:0000256" key="8">
    <source>
        <dbReference type="ARBA" id="ARBA00022776"/>
    </source>
</evidence>
<comment type="caution">
    <text evidence="16">The sequence shown here is derived from an EMBL/GenBank/DDBJ whole genome shotgun (WGS) entry which is preliminary data.</text>
</comment>
<keyword evidence="9" id="KW-0995">Kinetochore</keyword>
<keyword evidence="5" id="KW-0963">Cytoplasm</keyword>
<comment type="subcellular location">
    <subcellularLocation>
        <location evidence="2">Chromosome</location>
        <location evidence="2">Centromere</location>
        <location evidence="2">Kinetochore</location>
    </subcellularLocation>
    <subcellularLocation>
        <location evidence="1">Cytoplasm</location>
        <location evidence="1">Cytoskeleton</location>
        <location evidence="1">Spindle</location>
    </subcellularLocation>
</comment>
<sequence>MEGAGLLASPGRFKNVHGQSLFSVRNGTSQLPVVVPPTPLAAGGRSDFIALLYFSASSAIVLSKHPSAAPAAAAASPRFPGGFSKRTAPGIVPARALRKTSLRLPLDRRGRLPGPNGKPAGSRAAAVAGEVSVQSLCEQLEKISLERWESVRAIRATLAKTVKLVQEIQHQAGMEISPLSEEEQRAMQHLMLQTLE</sequence>
<evidence type="ECO:0000259" key="15">
    <source>
        <dbReference type="Pfam" id="PF16740"/>
    </source>
</evidence>
<keyword evidence="12" id="KW-0137">Centromere</keyword>
<protein>
    <recommendedName>
        <fullName evidence="13">Protein FAM33A</fullName>
    </recommendedName>
</protein>
<evidence type="ECO:0000256" key="2">
    <source>
        <dbReference type="ARBA" id="ARBA00004629"/>
    </source>
</evidence>
<keyword evidence="4" id="KW-0158">Chromosome</keyword>
<keyword evidence="17" id="KW-1185">Reference proteome</keyword>
<evidence type="ECO:0000256" key="1">
    <source>
        <dbReference type="ARBA" id="ARBA00004186"/>
    </source>
</evidence>
<evidence type="ECO:0000256" key="9">
    <source>
        <dbReference type="ARBA" id="ARBA00022838"/>
    </source>
</evidence>
<evidence type="ECO:0000256" key="4">
    <source>
        <dbReference type="ARBA" id="ARBA00022454"/>
    </source>
</evidence>
<comment type="similarity">
    <text evidence="3">Belongs to the SKA2 family.</text>
</comment>
<keyword evidence="8" id="KW-0498">Mitosis</keyword>
<proteinExistence type="inferred from homology"/>
<keyword evidence="6" id="KW-0132">Cell division</keyword>
<reference evidence="16" key="1">
    <citation type="journal article" date="2023" name="DNA Res.">
        <title>Chromosome-level genome assembly of Phrynocephalus forsythii using third-generation DNA sequencing and Hi-C analysis.</title>
        <authorList>
            <person name="Qi Y."/>
            <person name="Zhao W."/>
            <person name="Zhao Y."/>
            <person name="Niu C."/>
            <person name="Cao S."/>
            <person name="Zhang Y."/>
        </authorList>
    </citation>
    <scope>NUCLEOTIDE SEQUENCE</scope>
    <source>
        <tissue evidence="16">Muscle</tissue>
    </source>
</reference>
<dbReference type="GO" id="GO:0000278">
    <property type="term" value="P:mitotic cell cycle"/>
    <property type="evidence" value="ECO:0007669"/>
    <property type="project" value="TreeGrafter"/>
</dbReference>
<dbReference type="GO" id="GO:0007059">
    <property type="term" value="P:chromosome segregation"/>
    <property type="evidence" value="ECO:0007669"/>
    <property type="project" value="InterPro"/>
</dbReference>
<dbReference type="PANTHER" id="PTHR32017:SF3">
    <property type="entry name" value="SPINDLE AND KINETOCHORE-ASSOCIATED PROTEIN 2"/>
    <property type="match status" value="1"/>
</dbReference>
<dbReference type="EMBL" id="JAPFRF010000017">
    <property type="protein sequence ID" value="KAJ7308839.1"/>
    <property type="molecule type" value="Genomic_DNA"/>
</dbReference>
<keyword evidence="7" id="KW-0493">Microtubule</keyword>
<evidence type="ECO:0000256" key="13">
    <source>
        <dbReference type="ARBA" id="ARBA00029651"/>
    </source>
</evidence>
<evidence type="ECO:0000256" key="6">
    <source>
        <dbReference type="ARBA" id="ARBA00022618"/>
    </source>
</evidence>
<dbReference type="InterPro" id="IPR042091">
    <property type="entry name" value="Ska2_N"/>
</dbReference>
<dbReference type="AlphaFoldDB" id="A0A9Q0XDC1"/>
<dbReference type="PANTHER" id="PTHR32017">
    <property type="entry name" value="SPINDLE AND KINETOCHORE-ASSOCIATED PROTEIN 2"/>
    <property type="match status" value="1"/>
</dbReference>
<keyword evidence="10" id="KW-0206">Cytoskeleton</keyword>
<dbReference type="Gene3D" id="6.10.250.1380">
    <property type="match status" value="1"/>
</dbReference>
<accession>A0A9Q0XDC1</accession>
<name>A0A9Q0XDC1_9SAUR</name>
<evidence type="ECO:0000256" key="7">
    <source>
        <dbReference type="ARBA" id="ARBA00022701"/>
    </source>
</evidence>
<evidence type="ECO:0000256" key="10">
    <source>
        <dbReference type="ARBA" id="ARBA00023212"/>
    </source>
</evidence>
<organism evidence="16 17">
    <name type="scientific">Phrynocephalus forsythii</name>
    <dbReference type="NCBI Taxonomy" id="171643"/>
    <lineage>
        <taxon>Eukaryota</taxon>
        <taxon>Metazoa</taxon>
        <taxon>Chordata</taxon>
        <taxon>Craniata</taxon>
        <taxon>Vertebrata</taxon>
        <taxon>Euteleostomi</taxon>
        <taxon>Lepidosauria</taxon>
        <taxon>Squamata</taxon>
        <taxon>Bifurcata</taxon>
        <taxon>Unidentata</taxon>
        <taxon>Episquamata</taxon>
        <taxon>Toxicofera</taxon>
        <taxon>Iguania</taxon>
        <taxon>Acrodonta</taxon>
        <taxon>Agamidae</taxon>
        <taxon>Agaminae</taxon>
        <taxon>Phrynocephalus</taxon>
    </lineage>
</organism>
<dbReference type="GO" id="GO:0051301">
    <property type="term" value="P:cell division"/>
    <property type="evidence" value="ECO:0007669"/>
    <property type="project" value="UniProtKB-KW"/>
</dbReference>
<evidence type="ECO:0000256" key="3">
    <source>
        <dbReference type="ARBA" id="ARBA00010684"/>
    </source>
</evidence>
<evidence type="ECO:0000256" key="11">
    <source>
        <dbReference type="ARBA" id="ARBA00023306"/>
    </source>
</evidence>
<evidence type="ECO:0000256" key="14">
    <source>
        <dbReference type="SAM" id="MobiDB-lite"/>
    </source>
</evidence>
<dbReference type="InterPro" id="IPR026762">
    <property type="entry name" value="Ska2"/>
</dbReference>